<gene>
    <name evidence="2" type="ORF">MTBBW1_1540010</name>
</gene>
<evidence type="ECO:0000313" key="2">
    <source>
        <dbReference type="EMBL" id="SLM28784.1"/>
    </source>
</evidence>
<feature type="chain" id="PRO_5012235620" evidence="1">
    <location>
        <begin position="23"/>
        <end position="559"/>
    </location>
</feature>
<dbReference type="RefSeq" id="WP_080805253.1">
    <property type="nucleotide sequence ID" value="NZ_LT828550.1"/>
</dbReference>
<sequence length="559" mass="62451">MKKSIAMIIALIGMLMWTTIHAEETDNLLQNPDAEDGLENWSAYHFSTIDSSGEEGLFPRSGNFAFRAGSYHYTCTLIQVIDISSYRSIVDTGTSEAHFDIWSAVWASQWLDDWFKVTIKFLDEFGALLNTEQTGNLSPAYIADIWTNQETFISLIPINTALIELTISTGDLIAFDDLSLKLNWDVNNSFIELNFPQRPISANAGQVVVVEWSTNEEMPEDQIIIEMKRDAVNESETVPDDQNWYRFTEHGASSYNDGVEEITIPEGLTKSDDWRLYIRTVDTDILDFSDAFTYNGSIEDDLDAQYEAGKQYCIENPELCGLYSQENVDDSYSGGYAAGIASVEIPECIQDYTEEDLTNSYNDGYTAGVTSVEIPECIQDYTEEDLTNSYNDGYTAGYTEGYEIAEEDCESGTTFPFTGELPETFQTYLVLTDDSVPFYLPPGSYVQGYGSNGANTVNVRKYARVELMNCVGENQINIEEASSQFTVYRSGAVINLNSNFGTLIKIAATSTSQVLRFADGSSELIVRDGFVMIGNQIVEEIRNILDMPLDGDNTSEDIF</sequence>
<dbReference type="Proteomes" id="UP000191931">
    <property type="component" value="Unassembled WGS sequence"/>
</dbReference>
<accession>A0A1W1H8M5</accession>
<protein>
    <submittedName>
        <fullName evidence="2">Uncharacterized protein</fullName>
    </submittedName>
</protein>
<keyword evidence="3" id="KW-1185">Reference proteome</keyword>
<feature type="signal peptide" evidence="1">
    <location>
        <begin position="1"/>
        <end position="22"/>
    </location>
</feature>
<evidence type="ECO:0000256" key="1">
    <source>
        <dbReference type="SAM" id="SignalP"/>
    </source>
</evidence>
<dbReference type="EMBL" id="FWEV01000062">
    <property type="protein sequence ID" value="SLM28784.1"/>
    <property type="molecule type" value="Genomic_DNA"/>
</dbReference>
<dbReference type="AlphaFoldDB" id="A0A1W1H8M5"/>
<name>A0A1W1H8M5_9BACT</name>
<reference evidence="2 3" key="1">
    <citation type="submission" date="2017-03" db="EMBL/GenBank/DDBJ databases">
        <authorList>
            <person name="Afonso C.L."/>
            <person name="Miller P.J."/>
            <person name="Scott M.A."/>
            <person name="Spackman E."/>
            <person name="Goraichik I."/>
            <person name="Dimitrov K.M."/>
            <person name="Suarez D.L."/>
            <person name="Swayne D.E."/>
        </authorList>
    </citation>
    <scope>NUCLEOTIDE SEQUENCE [LARGE SCALE GENOMIC DNA]</scope>
    <source>
        <strain evidence="2">PRJEB14757</strain>
    </source>
</reference>
<keyword evidence="1" id="KW-0732">Signal</keyword>
<proteinExistence type="predicted"/>
<organism evidence="2 3">
    <name type="scientific">Desulfamplus magnetovallimortis</name>
    <dbReference type="NCBI Taxonomy" id="1246637"/>
    <lineage>
        <taxon>Bacteria</taxon>
        <taxon>Pseudomonadati</taxon>
        <taxon>Thermodesulfobacteriota</taxon>
        <taxon>Desulfobacteria</taxon>
        <taxon>Desulfobacterales</taxon>
        <taxon>Desulfobacteraceae</taxon>
        <taxon>Desulfamplus</taxon>
    </lineage>
</organism>
<evidence type="ECO:0000313" key="3">
    <source>
        <dbReference type="Proteomes" id="UP000191931"/>
    </source>
</evidence>